<dbReference type="SUPFAM" id="SSF52151">
    <property type="entry name" value="FabD/lysophospholipase-like"/>
    <property type="match status" value="1"/>
</dbReference>
<feature type="active site" description="Nucleophile" evidence="3">
    <location>
        <position position="51"/>
    </location>
</feature>
<feature type="short sequence motif" description="DGA/G" evidence="3">
    <location>
        <begin position="195"/>
        <end position="197"/>
    </location>
</feature>
<evidence type="ECO:0000313" key="6">
    <source>
        <dbReference type="Proteomes" id="UP000077667"/>
    </source>
</evidence>
<dbReference type="PANTHER" id="PTHR32176:SF92">
    <property type="entry name" value="XYLOSE ISOMERASE"/>
    <property type="match status" value="1"/>
</dbReference>
<sequence length="347" mass="38737">MKKISILSLDGGGIRGIIPGVILTYIEKQLQKQDNSKQKIGDYFDFIAGTSTGGILACAYLMPNPDEQAKAHYSAEQAVQLYLQEGHDIFKENILDKIINPWSLVTEKYSAGTLEKNFKELFGHTLLSEFIKPCLITSYDITSRNAHFFTSADAKTNDIENFKVIDVARSTSAAPTYFEPARVQSVTGQIFNLIDGGVFANNPALCAYAEVRKLPFSRLLNDPKKPDAPSAKDMLILSIGTGTVKKPYHFNDLKNAGEIKWIEPIIDILMSGNSETVDYQLKQIYGTLSRKDEKDYYRLEPPLHEALSDMDNATGVNVEHLRQAGLLFVEKNQPLLDEIVKKILANQ</sequence>
<reference evidence="5 6" key="1">
    <citation type="submission" date="2016-05" db="EMBL/GenBank/DDBJ databases">
        <title>Niabella ginsenosidivorans BS26 whole genome sequencing.</title>
        <authorList>
            <person name="Im W.T."/>
            <person name="Siddiqi M.Z."/>
        </authorList>
    </citation>
    <scope>NUCLEOTIDE SEQUENCE [LARGE SCALE GENOMIC DNA]</scope>
    <source>
        <strain evidence="5 6">BS26</strain>
    </source>
</reference>
<comment type="similarity">
    <text evidence="1">Belongs to the patatin family.</text>
</comment>
<evidence type="ECO:0000256" key="3">
    <source>
        <dbReference type="PROSITE-ProRule" id="PRU01161"/>
    </source>
</evidence>
<keyword evidence="3" id="KW-0378">Hydrolase</keyword>
<dbReference type="Pfam" id="PF01734">
    <property type="entry name" value="Patatin"/>
    <property type="match status" value="1"/>
</dbReference>
<dbReference type="EMBL" id="CP015772">
    <property type="protein sequence ID" value="ANH82774.1"/>
    <property type="molecule type" value="Genomic_DNA"/>
</dbReference>
<name>A0A1A9I8A9_9BACT</name>
<feature type="short sequence motif" description="GXSXG" evidence="3">
    <location>
        <begin position="49"/>
        <end position="53"/>
    </location>
</feature>
<dbReference type="InterPro" id="IPR002641">
    <property type="entry name" value="PNPLA_dom"/>
</dbReference>
<dbReference type="RefSeq" id="WP_067759540.1">
    <property type="nucleotide sequence ID" value="NZ_CP015772.1"/>
</dbReference>
<evidence type="ECO:0000259" key="4">
    <source>
        <dbReference type="PROSITE" id="PS51635"/>
    </source>
</evidence>
<dbReference type="GO" id="GO:0004620">
    <property type="term" value="F:phospholipase activity"/>
    <property type="evidence" value="ECO:0007669"/>
    <property type="project" value="TreeGrafter"/>
</dbReference>
<dbReference type="Proteomes" id="UP000077667">
    <property type="component" value="Chromosome"/>
</dbReference>
<dbReference type="AlphaFoldDB" id="A0A1A9I8A9"/>
<keyword evidence="6" id="KW-1185">Reference proteome</keyword>
<proteinExistence type="inferred from homology"/>
<dbReference type="OrthoDB" id="9807112at2"/>
<keyword evidence="3" id="KW-0442">Lipid degradation</keyword>
<gene>
    <name evidence="5" type="ORF">A8C56_18910</name>
</gene>
<accession>A0A1A9I8A9</accession>
<dbReference type="GO" id="GO:0016042">
    <property type="term" value="P:lipid catabolic process"/>
    <property type="evidence" value="ECO:0007669"/>
    <property type="project" value="UniProtKB-UniRule"/>
</dbReference>
<feature type="domain" description="PNPLA" evidence="4">
    <location>
        <begin position="7"/>
        <end position="208"/>
    </location>
</feature>
<dbReference type="GO" id="GO:0047372">
    <property type="term" value="F:monoacylglycerol lipase activity"/>
    <property type="evidence" value="ECO:0007669"/>
    <property type="project" value="TreeGrafter"/>
</dbReference>
<evidence type="ECO:0000313" key="5">
    <source>
        <dbReference type="EMBL" id="ANH82774.1"/>
    </source>
</evidence>
<protein>
    <submittedName>
        <fullName evidence="5">Patatin</fullName>
    </submittedName>
</protein>
<keyword evidence="2 3" id="KW-0443">Lipid metabolism</keyword>
<dbReference type="InterPro" id="IPR016035">
    <property type="entry name" value="Acyl_Trfase/lysoPLipase"/>
</dbReference>
<dbReference type="KEGG" id="nia:A8C56_18910"/>
<feature type="short sequence motif" description="GXGXXG" evidence="3">
    <location>
        <begin position="11"/>
        <end position="16"/>
    </location>
</feature>
<feature type="active site" description="Proton acceptor" evidence="3">
    <location>
        <position position="195"/>
    </location>
</feature>
<dbReference type="PANTHER" id="PTHR32176">
    <property type="entry name" value="XYLOSE ISOMERASE"/>
    <property type="match status" value="1"/>
</dbReference>
<evidence type="ECO:0000256" key="1">
    <source>
        <dbReference type="ARBA" id="ARBA00010240"/>
    </source>
</evidence>
<organism evidence="5 6">
    <name type="scientific">Niabella ginsenosidivorans</name>
    <dbReference type="NCBI Taxonomy" id="1176587"/>
    <lineage>
        <taxon>Bacteria</taxon>
        <taxon>Pseudomonadati</taxon>
        <taxon>Bacteroidota</taxon>
        <taxon>Chitinophagia</taxon>
        <taxon>Chitinophagales</taxon>
        <taxon>Chitinophagaceae</taxon>
        <taxon>Niabella</taxon>
    </lineage>
</organism>
<dbReference type="PROSITE" id="PS51635">
    <property type="entry name" value="PNPLA"/>
    <property type="match status" value="1"/>
</dbReference>
<dbReference type="Gene3D" id="3.40.1090.10">
    <property type="entry name" value="Cytosolic phospholipase A2 catalytic domain"/>
    <property type="match status" value="1"/>
</dbReference>
<evidence type="ECO:0000256" key="2">
    <source>
        <dbReference type="ARBA" id="ARBA00023098"/>
    </source>
</evidence>